<keyword evidence="1" id="KW-0472">Membrane</keyword>
<evidence type="ECO:0000313" key="2">
    <source>
        <dbReference type="EMBL" id="MEQ2284920.1"/>
    </source>
</evidence>
<evidence type="ECO:0008006" key="4">
    <source>
        <dbReference type="Google" id="ProtNLM"/>
    </source>
</evidence>
<feature type="transmembrane region" description="Helical" evidence="1">
    <location>
        <begin position="44"/>
        <end position="68"/>
    </location>
</feature>
<dbReference type="EMBL" id="JAHRIP010012128">
    <property type="protein sequence ID" value="MEQ2284920.1"/>
    <property type="molecule type" value="Genomic_DNA"/>
</dbReference>
<organism evidence="2 3">
    <name type="scientific">Ameca splendens</name>
    <dbReference type="NCBI Taxonomy" id="208324"/>
    <lineage>
        <taxon>Eukaryota</taxon>
        <taxon>Metazoa</taxon>
        <taxon>Chordata</taxon>
        <taxon>Craniata</taxon>
        <taxon>Vertebrata</taxon>
        <taxon>Euteleostomi</taxon>
        <taxon>Actinopterygii</taxon>
        <taxon>Neopterygii</taxon>
        <taxon>Teleostei</taxon>
        <taxon>Neoteleostei</taxon>
        <taxon>Acanthomorphata</taxon>
        <taxon>Ovalentaria</taxon>
        <taxon>Atherinomorphae</taxon>
        <taxon>Cyprinodontiformes</taxon>
        <taxon>Goodeidae</taxon>
        <taxon>Ameca</taxon>
    </lineage>
</organism>
<feature type="transmembrane region" description="Helical" evidence="1">
    <location>
        <begin position="89"/>
        <end position="108"/>
    </location>
</feature>
<proteinExistence type="predicted"/>
<keyword evidence="1" id="KW-1133">Transmembrane helix</keyword>
<protein>
    <recommendedName>
        <fullName evidence="4">Transmembrane protein 236</fullName>
    </recommendedName>
</protein>
<dbReference type="Proteomes" id="UP001469553">
    <property type="component" value="Unassembled WGS sequence"/>
</dbReference>
<keyword evidence="3" id="KW-1185">Reference proteome</keyword>
<accession>A0ABV0XTY8</accession>
<evidence type="ECO:0000313" key="3">
    <source>
        <dbReference type="Proteomes" id="UP001469553"/>
    </source>
</evidence>
<dbReference type="PANTHER" id="PTHR31453">
    <property type="entry name" value="TRANSMEMBRANE PROTEIN 236"/>
    <property type="match status" value="1"/>
</dbReference>
<name>A0ABV0XTY8_9TELE</name>
<reference evidence="2 3" key="1">
    <citation type="submission" date="2021-06" db="EMBL/GenBank/DDBJ databases">
        <authorList>
            <person name="Palmer J.M."/>
        </authorList>
    </citation>
    <scope>NUCLEOTIDE SEQUENCE [LARGE SCALE GENOMIC DNA]</scope>
    <source>
        <strain evidence="2 3">AS_MEX2019</strain>
        <tissue evidence="2">Muscle</tissue>
    </source>
</reference>
<dbReference type="InterPro" id="IPR020394">
    <property type="entry name" value="Uncharacterised_FAM23-like_TM"/>
</dbReference>
<gene>
    <name evidence="2" type="ORF">AMECASPLE_026541</name>
</gene>
<keyword evidence="1" id="KW-0812">Transmembrane</keyword>
<evidence type="ECO:0000256" key="1">
    <source>
        <dbReference type="SAM" id="Phobius"/>
    </source>
</evidence>
<dbReference type="PANTHER" id="PTHR31453:SF2">
    <property type="entry name" value="TRANSMEMBRANE PROTEIN 236"/>
    <property type="match status" value="1"/>
</dbReference>
<comment type="caution">
    <text evidence="2">The sequence shown here is derived from an EMBL/GenBank/DDBJ whole genome shotgun (WGS) entry which is preliminary data.</text>
</comment>
<feature type="transmembrane region" description="Helical" evidence="1">
    <location>
        <begin position="12"/>
        <end position="32"/>
    </location>
</feature>
<sequence>MPSGKTVKLVMYEGMQFAALVVPVFVIMERFARLIRDVKGHNVTAYWLVVAASIAYVTSATLLVWVPLKYVILKKRRFILKITQWRPIVLTYLLLSPLPCFAILIASSKVQLDNGQNLDHFTELPVSLLLFSLICVDIIERIQPYRLTGKGKA</sequence>
<feature type="transmembrane region" description="Helical" evidence="1">
    <location>
        <begin position="120"/>
        <end position="139"/>
    </location>
</feature>